<comment type="caution">
    <text evidence="1">The sequence shown here is derived from an EMBL/GenBank/DDBJ whole genome shotgun (WGS) entry which is preliminary data.</text>
</comment>
<evidence type="ECO:0000313" key="2">
    <source>
        <dbReference type="Proteomes" id="UP000663838"/>
    </source>
</evidence>
<protein>
    <submittedName>
        <fullName evidence="1">Uncharacterized protein</fullName>
    </submittedName>
</protein>
<sequence>LPMIQVIDINYDRNDSYRYDQDDVRRGIYLGRRVRPGNGWFRIVPLILWKQYSG</sequence>
<proteinExistence type="predicted"/>
<feature type="non-terminal residue" evidence="1">
    <location>
        <position position="1"/>
    </location>
</feature>
<dbReference type="EMBL" id="CAJOBS010000161">
    <property type="protein sequence ID" value="CAF4511335.1"/>
    <property type="molecule type" value="Genomic_DNA"/>
</dbReference>
<organism evidence="1 2">
    <name type="scientific">Rotaria socialis</name>
    <dbReference type="NCBI Taxonomy" id="392032"/>
    <lineage>
        <taxon>Eukaryota</taxon>
        <taxon>Metazoa</taxon>
        <taxon>Spiralia</taxon>
        <taxon>Gnathifera</taxon>
        <taxon>Rotifera</taxon>
        <taxon>Eurotatoria</taxon>
        <taxon>Bdelloidea</taxon>
        <taxon>Philodinida</taxon>
        <taxon>Philodinidae</taxon>
        <taxon>Rotaria</taxon>
    </lineage>
</organism>
<reference evidence="1" key="1">
    <citation type="submission" date="2021-02" db="EMBL/GenBank/DDBJ databases">
        <authorList>
            <person name="Nowell W R."/>
        </authorList>
    </citation>
    <scope>NUCLEOTIDE SEQUENCE</scope>
</reference>
<dbReference type="AlphaFoldDB" id="A0A820W460"/>
<gene>
    <name evidence="1" type="ORF">TOA249_LOCUS4276</name>
</gene>
<evidence type="ECO:0000313" key="1">
    <source>
        <dbReference type="EMBL" id="CAF4511335.1"/>
    </source>
</evidence>
<accession>A0A820W460</accession>
<name>A0A820W460_9BILA</name>
<dbReference type="Proteomes" id="UP000663838">
    <property type="component" value="Unassembled WGS sequence"/>
</dbReference>